<evidence type="ECO:0000313" key="2">
    <source>
        <dbReference type="EMBL" id="MBE1537657.1"/>
    </source>
</evidence>
<accession>A0ABR9K4B5</accession>
<dbReference type="InterPro" id="IPR010982">
    <property type="entry name" value="Lambda_DNA-bd_dom_sf"/>
</dbReference>
<dbReference type="InterPro" id="IPR001387">
    <property type="entry name" value="Cro/C1-type_HTH"/>
</dbReference>
<dbReference type="PROSITE" id="PS50943">
    <property type="entry name" value="HTH_CROC1"/>
    <property type="match status" value="1"/>
</dbReference>
<dbReference type="SMART" id="SM00530">
    <property type="entry name" value="HTH_XRE"/>
    <property type="match status" value="1"/>
</dbReference>
<keyword evidence="3" id="KW-1185">Reference proteome</keyword>
<comment type="caution">
    <text evidence="2">The sequence shown here is derived from an EMBL/GenBank/DDBJ whole genome shotgun (WGS) entry which is preliminary data.</text>
</comment>
<proteinExistence type="predicted"/>
<protein>
    <submittedName>
        <fullName evidence="2">Transcriptional regulator with XRE-family HTH domain</fullName>
    </submittedName>
</protein>
<evidence type="ECO:0000259" key="1">
    <source>
        <dbReference type="PROSITE" id="PS50943"/>
    </source>
</evidence>
<dbReference type="EMBL" id="JADBDZ010000001">
    <property type="protein sequence ID" value="MBE1537657.1"/>
    <property type="molecule type" value="Genomic_DNA"/>
</dbReference>
<dbReference type="RefSeq" id="WP_192763495.1">
    <property type="nucleotide sequence ID" value="NZ_JADBDZ010000001.1"/>
</dbReference>
<sequence>MAARKTSPALKAFGSEVTRLREDAAVIRTELAKRMAVSRSYISQVETGHTRCRRDFAQRLDQALSTGNTITDLWDEFLQSATYPKTFADYPRAEASASLLRMYGETFVVGLLQTEEYARVLLQSQLALEGRLKRQQILKRNPPPRLIVVLAEVVLARDVGGPEVMHGQCRHLLEASHWENVALQIAPTAYYRGVSGAFSIATQPTGEELLNQEMSTGGITSSEPGDILHCVSAFADLQARSLSVNNSRDFIRKAMDRWTM</sequence>
<evidence type="ECO:0000313" key="3">
    <source>
        <dbReference type="Proteomes" id="UP000627838"/>
    </source>
</evidence>
<dbReference type="Pfam" id="PF19054">
    <property type="entry name" value="DUF5753"/>
    <property type="match status" value="1"/>
</dbReference>
<dbReference type="Proteomes" id="UP000627838">
    <property type="component" value="Unassembled WGS sequence"/>
</dbReference>
<gene>
    <name evidence="2" type="ORF">H4W34_007490</name>
</gene>
<reference evidence="2 3" key="1">
    <citation type="submission" date="2020-10" db="EMBL/GenBank/DDBJ databases">
        <title>Sequencing the genomes of 1000 actinobacteria strains.</title>
        <authorList>
            <person name="Klenk H.-P."/>
        </authorList>
    </citation>
    <scope>NUCLEOTIDE SEQUENCE [LARGE SCALE GENOMIC DNA]</scope>
    <source>
        <strain evidence="2 3">DSM 46744</strain>
    </source>
</reference>
<dbReference type="Pfam" id="PF13560">
    <property type="entry name" value="HTH_31"/>
    <property type="match status" value="1"/>
</dbReference>
<name>A0ABR9K4B5_9ACTN</name>
<feature type="domain" description="HTH cro/C1-type" evidence="1">
    <location>
        <begin position="29"/>
        <end position="73"/>
    </location>
</feature>
<dbReference type="InterPro" id="IPR043917">
    <property type="entry name" value="DUF5753"/>
</dbReference>
<dbReference type="Gene3D" id="1.10.260.40">
    <property type="entry name" value="lambda repressor-like DNA-binding domains"/>
    <property type="match status" value="1"/>
</dbReference>
<organism evidence="2 3">
    <name type="scientific">Actinomadura algeriensis</name>
    <dbReference type="NCBI Taxonomy" id="1679523"/>
    <lineage>
        <taxon>Bacteria</taxon>
        <taxon>Bacillati</taxon>
        <taxon>Actinomycetota</taxon>
        <taxon>Actinomycetes</taxon>
        <taxon>Streptosporangiales</taxon>
        <taxon>Thermomonosporaceae</taxon>
        <taxon>Actinomadura</taxon>
    </lineage>
</organism>
<dbReference type="SUPFAM" id="SSF47413">
    <property type="entry name" value="lambda repressor-like DNA-binding domains"/>
    <property type="match status" value="1"/>
</dbReference>
<dbReference type="CDD" id="cd00093">
    <property type="entry name" value="HTH_XRE"/>
    <property type="match status" value="1"/>
</dbReference>